<accession>A0ABW3K880</accession>
<dbReference type="InterPro" id="IPR029058">
    <property type="entry name" value="AB_hydrolase_fold"/>
</dbReference>
<dbReference type="RefSeq" id="WP_377581812.1">
    <property type="nucleotide sequence ID" value="NZ_JBHTKA010000007.1"/>
</dbReference>
<gene>
    <name evidence="1" type="ORF">ACFQ21_20230</name>
</gene>
<dbReference type="EMBL" id="JBHTKA010000007">
    <property type="protein sequence ID" value="MFD1001670.1"/>
    <property type="molecule type" value="Genomic_DNA"/>
</dbReference>
<dbReference type="SUPFAM" id="SSF53474">
    <property type="entry name" value="alpha/beta-Hydrolases"/>
    <property type="match status" value="1"/>
</dbReference>
<sequence length="181" mass="20595">MKKHILFFHGGSSEEDYHADAKLVASLKSNLNSEYTIHYPLLINDGTPDLGRREQISREISEREDNIILVGHSFGASMLLAYLSEVKIKKKIAGIFLLATPFWNGDEDWVQPFKLLPDFATHLDKKIPLHLYHCTDDDEVPLTHFTIYKQHLPLASFHEITTGGHQFNNDLTVIANDIKSV</sequence>
<dbReference type="PANTHER" id="PTHR15394">
    <property type="entry name" value="SERINE HYDROLASE RBBP9"/>
    <property type="match status" value="1"/>
</dbReference>
<organism evidence="1 2">
    <name type="scientific">Ohtaekwangia kribbensis</name>
    <dbReference type="NCBI Taxonomy" id="688913"/>
    <lineage>
        <taxon>Bacteria</taxon>
        <taxon>Pseudomonadati</taxon>
        <taxon>Bacteroidota</taxon>
        <taxon>Cytophagia</taxon>
        <taxon>Cytophagales</taxon>
        <taxon>Fulvivirgaceae</taxon>
        <taxon>Ohtaekwangia</taxon>
    </lineage>
</organism>
<keyword evidence="2" id="KW-1185">Reference proteome</keyword>
<dbReference type="GO" id="GO:0016787">
    <property type="term" value="F:hydrolase activity"/>
    <property type="evidence" value="ECO:0007669"/>
    <property type="project" value="UniProtKB-KW"/>
</dbReference>
<keyword evidence="1" id="KW-0378">Hydrolase</keyword>
<dbReference type="PANTHER" id="PTHR15394:SF3">
    <property type="entry name" value="SERINE HYDROLASE RBBP9"/>
    <property type="match status" value="1"/>
</dbReference>
<evidence type="ECO:0000313" key="2">
    <source>
        <dbReference type="Proteomes" id="UP001597112"/>
    </source>
</evidence>
<name>A0ABW3K880_9BACT</name>
<dbReference type="InterPro" id="IPR010662">
    <property type="entry name" value="RBBP9/YdeN"/>
</dbReference>
<protein>
    <submittedName>
        <fullName evidence="1">Alpha/beta hydrolase</fullName>
    </submittedName>
</protein>
<dbReference type="Proteomes" id="UP001597112">
    <property type="component" value="Unassembled WGS sequence"/>
</dbReference>
<comment type="caution">
    <text evidence="1">The sequence shown here is derived from an EMBL/GenBank/DDBJ whole genome shotgun (WGS) entry which is preliminary data.</text>
</comment>
<dbReference type="Pfam" id="PF06821">
    <property type="entry name" value="Ser_hydrolase"/>
    <property type="match status" value="1"/>
</dbReference>
<dbReference type="Gene3D" id="3.40.50.1820">
    <property type="entry name" value="alpha/beta hydrolase"/>
    <property type="match status" value="1"/>
</dbReference>
<reference evidence="2" key="1">
    <citation type="journal article" date="2019" name="Int. J. Syst. Evol. Microbiol.">
        <title>The Global Catalogue of Microorganisms (GCM) 10K type strain sequencing project: providing services to taxonomists for standard genome sequencing and annotation.</title>
        <authorList>
            <consortium name="The Broad Institute Genomics Platform"/>
            <consortium name="The Broad Institute Genome Sequencing Center for Infectious Disease"/>
            <person name="Wu L."/>
            <person name="Ma J."/>
        </authorList>
    </citation>
    <scope>NUCLEOTIDE SEQUENCE [LARGE SCALE GENOMIC DNA]</scope>
    <source>
        <strain evidence="2">CCUG 58938</strain>
    </source>
</reference>
<proteinExistence type="predicted"/>
<evidence type="ECO:0000313" key="1">
    <source>
        <dbReference type="EMBL" id="MFD1001670.1"/>
    </source>
</evidence>